<keyword evidence="4 5" id="KW-0862">Zinc</keyword>
<feature type="domain" description="C3H1-type" evidence="7">
    <location>
        <begin position="337"/>
        <end position="365"/>
    </location>
</feature>
<dbReference type="Proteomes" id="UP001497525">
    <property type="component" value="Unassembled WGS sequence"/>
</dbReference>
<evidence type="ECO:0000256" key="2">
    <source>
        <dbReference type="ARBA" id="ARBA00022737"/>
    </source>
</evidence>
<feature type="zinc finger region" description="C3H1-type" evidence="5">
    <location>
        <begin position="337"/>
        <end position="365"/>
    </location>
</feature>
<accession>A0AAV2TXA4</accession>
<protein>
    <recommendedName>
        <fullName evidence="7">C3H1-type domain-containing protein</fullName>
    </recommendedName>
</protein>
<evidence type="ECO:0000313" key="9">
    <source>
        <dbReference type="Proteomes" id="UP001497525"/>
    </source>
</evidence>
<dbReference type="InterPro" id="IPR045877">
    <property type="entry name" value="ZFP36-like"/>
</dbReference>
<dbReference type="GO" id="GO:0008270">
    <property type="term" value="F:zinc ion binding"/>
    <property type="evidence" value="ECO:0007669"/>
    <property type="project" value="UniProtKB-KW"/>
</dbReference>
<evidence type="ECO:0000256" key="3">
    <source>
        <dbReference type="ARBA" id="ARBA00022771"/>
    </source>
</evidence>
<feature type="compositionally biased region" description="Basic and acidic residues" evidence="6">
    <location>
        <begin position="254"/>
        <end position="285"/>
    </location>
</feature>
<keyword evidence="1 5" id="KW-0479">Metal-binding</keyword>
<evidence type="ECO:0000256" key="6">
    <source>
        <dbReference type="SAM" id="MobiDB-lite"/>
    </source>
</evidence>
<evidence type="ECO:0000259" key="7">
    <source>
        <dbReference type="PROSITE" id="PS50103"/>
    </source>
</evidence>
<evidence type="ECO:0000313" key="8">
    <source>
        <dbReference type="EMBL" id="CAL5140841.1"/>
    </source>
</evidence>
<evidence type="ECO:0000256" key="5">
    <source>
        <dbReference type="PROSITE-ProRule" id="PRU00723"/>
    </source>
</evidence>
<sequence length="442" mass="49289">MNTEQEDLDLFASEDVDLSLSALNLLPKDLLNSPFTANADKPQRLLSPYATKDNKHFSTLHELRATSAELASNVSGGLELSTRRGVTVTLKDPYAAENLILVPLRNELIAACRAWHGRPTNTSLLAQVIYNRNQMALAFEECVEVFGPVAGSGSASTNFYLDYVTESLTDFGDRLEIMQTLQLALERMDTIIKNESVCENAKPSPGKTFLSPGRISPESTTRKSNYKGPYRTGSPYKSERTLPSVQFSPSGSDLKLENWCDTNSNKKSDNDNNGRTKAVDSHHKNKQLRAEDAIYNIRYKTQPCKHYTLSGGYCPSGVNCQFAHGPEELRDPRGHPKFRTRVCRNYFENGYCPFGEQCFFQHVRFSKSAEPIPKVRKRGDVSPPFDSECSTGSGKQSMPSLNMPKMQVKQSSNKDEGNEKKDGQCSTDEPRNVLSDITNINK</sequence>
<dbReference type="GO" id="GO:0003729">
    <property type="term" value="F:mRNA binding"/>
    <property type="evidence" value="ECO:0007669"/>
    <property type="project" value="InterPro"/>
</dbReference>
<feature type="compositionally biased region" description="Polar residues" evidence="6">
    <location>
        <begin position="388"/>
        <end position="400"/>
    </location>
</feature>
<reference evidence="8" key="1">
    <citation type="submission" date="2024-06" db="EMBL/GenBank/DDBJ databases">
        <authorList>
            <person name="Liu X."/>
            <person name="Lenzi L."/>
            <person name="Haldenby T S."/>
            <person name="Uol C."/>
        </authorList>
    </citation>
    <scope>NUCLEOTIDE SEQUENCE</scope>
</reference>
<dbReference type="SMART" id="SM00356">
    <property type="entry name" value="ZnF_C3H1"/>
    <property type="match status" value="2"/>
</dbReference>
<feature type="compositionally biased region" description="Polar residues" evidence="6">
    <location>
        <begin position="241"/>
        <end position="251"/>
    </location>
</feature>
<evidence type="ECO:0000256" key="1">
    <source>
        <dbReference type="ARBA" id="ARBA00022723"/>
    </source>
</evidence>
<feature type="compositionally biased region" description="Basic and acidic residues" evidence="6">
    <location>
        <begin position="412"/>
        <end position="431"/>
    </location>
</feature>
<feature type="region of interest" description="Disordered" evidence="6">
    <location>
        <begin position="373"/>
        <end position="442"/>
    </location>
</feature>
<dbReference type="PANTHER" id="PTHR12547">
    <property type="entry name" value="CCCH ZINC FINGER/TIS11-RELATED"/>
    <property type="match status" value="1"/>
</dbReference>
<name>A0AAV2TXA4_CALDB</name>
<dbReference type="PANTHER" id="PTHR12547:SF18">
    <property type="entry name" value="PROTEIN TIS11"/>
    <property type="match status" value="1"/>
</dbReference>
<proteinExistence type="predicted"/>
<feature type="region of interest" description="Disordered" evidence="6">
    <location>
        <begin position="199"/>
        <end position="285"/>
    </location>
</feature>
<dbReference type="SUPFAM" id="SSF90229">
    <property type="entry name" value="CCCH zinc finger"/>
    <property type="match status" value="2"/>
</dbReference>
<keyword evidence="2" id="KW-0677">Repeat</keyword>
<feature type="domain" description="C3H1-type" evidence="7">
    <location>
        <begin position="298"/>
        <end position="327"/>
    </location>
</feature>
<comment type="caution">
    <text evidence="8">The sequence shown here is derived from an EMBL/GenBank/DDBJ whole genome shotgun (WGS) entry which is preliminary data.</text>
</comment>
<evidence type="ECO:0000256" key="4">
    <source>
        <dbReference type="ARBA" id="ARBA00022833"/>
    </source>
</evidence>
<gene>
    <name evidence="8" type="ORF">CDAUBV1_LOCUS16147</name>
</gene>
<dbReference type="PROSITE" id="PS50103">
    <property type="entry name" value="ZF_C3H1"/>
    <property type="match status" value="2"/>
</dbReference>
<keyword evidence="3 5" id="KW-0863">Zinc-finger</keyword>
<dbReference type="AlphaFoldDB" id="A0AAV2TXA4"/>
<feature type="zinc finger region" description="C3H1-type" evidence="5">
    <location>
        <begin position="298"/>
        <end position="327"/>
    </location>
</feature>
<dbReference type="InterPro" id="IPR000571">
    <property type="entry name" value="Znf_CCCH"/>
</dbReference>
<dbReference type="Pfam" id="PF00642">
    <property type="entry name" value="zf-CCCH"/>
    <property type="match status" value="2"/>
</dbReference>
<dbReference type="InterPro" id="IPR036855">
    <property type="entry name" value="Znf_CCCH_sf"/>
</dbReference>
<dbReference type="EMBL" id="CAXLJL010000800">
    <property type="protein sequence ID" value="CAL5140841.1"/>
    <property type="molecule type" value="Genomic_DNA"/>
</dbReference>
<dbReference type="Gene3D" id="4.10.1000.10">
    <property type="entry name" value="Zinc finger, CCCH-type"/>
    <property type="match status" value="2"/>
</dbReference>
<organism evidence="8 9">
    <name type="scientific">Calicophoron daubneyi</name>
    <name type="common">Rumen fluke</name>
    <name type="synonym">Paramphistomum daubneyi</name>
    <dbReference type="NCBI Taxonomy" id="300641"/>
    <lineage>
        <taxon>Eukaryota</taxon>
        <taxon>Metazoa</taxon>
        <taxon>Spiralia</taxon>
        <taxon>Lophotrochozoa</taxon>
        <taxon>Platyhelminthes</taxon>
        <taxon>Trematoda</taxon>
        <taxon>Digenea</taxon>
        <taxon>Plagiorchiida</taxon>
        <taxon>Pronocephalata</taxon>
        <taxon>Paramphistomoidea</taxon>
        <taxon>Paramphistomidae</taxon>
        <taxon>Calicophoron</taxon>
    </lineage>
</organism>